<dbReference type="Proteomes" id="UP000485058">
    <property type="component" value="Unassembled WGS sequence"/>
</dbReference>
<dbReference type="AlphaFoldDB" id="A0A699YN97"/>
<organism evidence="1 2">
    <name type="scientific">Haematococcus lacustris</name>
    <name type="common">Green alga</name>
    <name type="synonym">Haematococcus pluvialis</name>
    <dbReference type="NCBI Taxonomy" id="44745"/>
    <lineage>
        <taxon>Eukaryota</taxon>
        <taxon>Viridiplantae</taxon>
        <taxon>Chlorophyta</taxon>
        <taxon>core chlorophytes</taxon>
        <taxon>Chlorophyceae</taxon>
        <taxon>CS clade</taxon>
        <taxon>Chlamydomonadales</taxon>
        <taxon>Haematococcaceae</taxon>
        <taxon>Haematococcus</taxon>
    </lineage>
</organism>
<gene>
    <name evidence="1" type="ORF">HaLaN_06981</name>
</gene>
<comment type="caution">
    <text evidence="1">The sequence shown here is derived from an EMBL/GenBank/DDBJ whole genome shotgun (WGS) entry which is preliminary data.</text>
</comment>
<evidence type="ECO:0000313" key="2">
    <source>
        <dbReference type="Proteomes" id="UP000485058"/>
    </source>
</evidence>
<name>A0A699YN97_HAELA</name>
<protein>
    <submittedName>
        <fullName evidence="1">Uncharacterized protein</fullName>
    </submittedName>
</protein>
<keyword evidence="2" id="KW-1185">Reference proteome</keyword>
<reference evidence="1 2" key="1">
    <citation type="submission" date="2020-02" db="EMBL/GenBank/DDBJ databases">
        <title>Draft genome sequence of Haematococcus lacustris strain NIES-144.</title>
        <authorList>
            <person name="Morimoto D."/>
            <person name="Nakagawa S."/>
            <person name="Yoshida T."/>
            <person name="Sawayama S."/>
        </authorList>
    </citation>
    <scope>NUCLEOTIDE SEQUENCE [LARGE SCALE GENOMIC DNA]</scope>
    <source>
        <strain evidence="1 2">NIES-144</strain>
    </source>
</reference>
<proteinExistence type="predicted"/>
<feature type="non-terminal residue" evidence="1">
    <location>
        <position position="117"/>
    </location>
</feature>
<sequence length="117" mass="12811">MTVPCSQLAPTQLAPSEAWRDSVSWCSDMACSSATANSTRSIIEVHCRLGTTKEVRRSQHGLHFIARNLTISASHCILCSRTATCAREQITAARRVSLRRLGLNQFNTFKVTSCSPG</sequence>
<accession>A0A699YN97</accession>
<dbReference type="EMBL" id="BLLF01000408">
    <property type="protein sequence ID" value="GFH11480.1"/>
    <property type="molecule type" value="Genomic_DNA"/>
</dbReference>
<evidence type="ECO:0000313" key="1">
    <source>
        <dbReference type="EMBL" id="GFH11480.1"/>
    </source>
</evidence>